<accession>A0ABX4E1G6</accession>
<reference evidence="1 2" key="1">
    <citation type="submission" date="2017-06" db="EMBL/GenBank/DDBJ databases">
        <authorList>
            <person name="Furmanczyk E.M."/>
        </authorList>
    </citation>
    <scope>NUCLEOTIDE SEQUENCE [LARGE SCALE GENOMIC DNA]</scope>
    <source>
        <strain evidence="1 2">DSM 16611</strain>
    </source>
</reference>
<evidence type="ECO:0000313" key="2">
    <source>
        <dbReference type="Proteomes" id="UP000215455"/>
    </source>
</evidence>
<sequence length="104" mass="12020">MFRSATELLGLIIVDQSCQADEGKMTSLSGWRPHPLHTAHVMRRQRNAERPWRNSHAEHGYDHTWGGCQAAFAAIKLKIFIGCNISPRLMDTQRIHIFSFRNYQ</sequence>
<dbReference type="Proteomes" id="UP000215455">
    <property type="component" value="Unassembled WGS sequence"/>
</dbReference>
<keyword evidence="2" id="KW-1185">Reference proteome</keyword>
<evidence type="ECO:0000313" key="1">
    <source>
        <dbReference type="EMBL" id="OXR35392.1"/>
    </source>
</evidence>
<evidence type="ECO:0008006" key="3">
    <source>
        <dbReference type="Google" id="ProtNLM"/>
    </source>
</evidence>
<proteinExistence type="predicted"/>
<organism evidence="1 2">
    <name type="scientific">Pseudomonas umsongensis</name>
    <dbReference type="NCBI Taxonomy" id="198618"/>
    <lineage>
        <taxon>Bacteria</taxon>
        <taxon>Pseudomonadati</taxon>
        <taxon>Pseudomonadota</taxon>
        <taxon>Gammaproteobacteria</taxon>
        <taxon>Pseudomonadales</taxon>
        <taxon>Pseudomonadaceae</taxon>
        <taxon>Pseudomonas</taxon>
    </lineage>
</organism>
<gene>
    <name evidence="1" type="ORF">PSUM_05790</name>
</gene>
<dbReference type="EMBL" id="NIWU01000001">
    <property type="protein sequence ID" value="OXR35392.1"/>
    <property type="molecule type" value="Genomic_DNA"/>
</dbReference>
<name>A0ABX4E1G6_9PSED</name>
<comment type="caution">
    <text evidence="1">The sequence shown here is derived from an EMBL/GenBank/DDBJ whole genome shotgun (WGS) entry which is preliminary data.</text>
</comment>
<protein>
    <recommendedName>
        <fullName evidence="3">Secreted protein</fullName>
    </recommendedName>
</protein>